<dbReference type="GO" id="GO:0020037">
    <property type="term" value="F:heme binding"/>
    <property type="evidence" value="ECO:0007669"/>
    <property type="project" value="InterPro"/>
</dbReference>
<accession>A0A4Y8MPZ6</accession>
<dbReference type="Pfam" id="PF02738">
    <property type="entry name" value="MoCoBD_1"/>
    <property type="match status" value="1"/>
</dbReference>
<dbReference type="PANTHER" id="PTHR47495">
    <property type="entry name" value="ALDEHYDE DEHYDROGENASE"/>
    <property type="match status" value="1"/>
</dbReference>
<keyword evidence="3 4" id="KW-0408">Iron</keyword>
<dbReference type="PANTHER" id="PTHR47495:SF1">
    <property type="entry name" value="BLL3820 PROTEIN"/>
    <property type="match status" value="1"/>
</dbReference>
<dbReference type="GeneID" id="97304296"/>
<dbReference type="InterPro" id="IPR052516">
    <property type="entry name" value="N-heterocyclic_Hydroxylase"/>
</dbReference>
<gene>
    <name evidence="6" type="ORF">E2553_21775</name>
</gene>
<dbReference type="SUPFAM" id="SSF56003">
    <property type="entry name" value="Molybdenum cofactor-binding domain"/>
    <property type="match status" value="2"/>
</dbReference>
<dbReference type="Pfam" id="PF13442">
    <property type="entry name" value="Cytochrome_CBB3"/>
    <property type="match status" value="1"/>
</dbReference>
<dbReference type="Gene3D" id="3.30.365.10">
    <property type="entry name" value="Aldehyde oxidase/xanthine dehydrogenase, molybdopterin binding domain"/>
    <property type="match status" value="4"/>
</dbReference>
<evidence type="ECO:0000313" key="7">
    <source>
        <dbReference type="Proteomes" id="UP000297385"/>
    </source>
</evidence>
<dbReference type="Gene3D" id="3.90.1170.50">
    <property type="entry name" value="Aldehyde oxidase/xanthine dehydrogenase, a/b hammerhead"/>
    <property type="match status" value="1"/>
</dbReference>
<evidence type="ECO:0000256" key="4">
    <source>
        <dbReference type="PROSITE-ProRule" id="PRU00433"/>
    </source>
</evidence>
<dbReference type="Pfam" id="PF20256">
    <property type="entry name" value="MoCoBD_2"/>
    <property type="match status" value="2"/>
</dbReference>
<dbReference type="RefSeq" id="WP_134459966.1">
    <property type="nucleotide sequence ID" value="NZ_JBHSSZ010000066.1"/>
</dbReference>
<dbReference type="AlphaFoldDB" id="A0A4Y8MPZ6"/>
<dbReference type="GO" id="GO:0046872">
    <property type="term" value="F:metal ion binding"/>
    <property type="evidence" value="ECO:0007669"/>
    <property type="project" value="UniProtKB-KW"/>
</dbReference>
<keyword evidence="2 4" id="KW-0479">Metal-binding</keyword>
<evidence type="ECO:0000256" key="2">
    <source>
        <dbReference type="ARBA" id="ARBA00022723"/>
    </source>
</evidence>
<keyword evidence="1 4" id="KW-0349">Heme</keyword>
<proteinExistence type="predicted"/>
<organism evidence="6 7">
    <name type="scientific">Paraburkholderia dipogonis</name>
    <dbReference type="NCBI Taxonomy" id="1211383"/>
    <lineage>
        <taxon>Bacteria</taxon>
        <taxon>Pseudomonadati</taxon>
        <taxon>Pseudomonadota</taxon>
        <taxon>Betaproteobacteria</taxon>
        <taxon>Burkholderiales</taxon>
        <taxon>Burkholderiaceae</taxon>
        <taxon>Paraburkholderia</taxon>
    </lineage>
</organism>
<feature type="domain" description="Cytochrome c" evidence="5">
    <location>
        <begin position="976"/>
        <end position="1084"/>
    </location>
</feature>
<protein>
    <submittedName>
        <fullName evidence="6">C-type cytochrome</fullName>
    </submittedName>
</protein>
<comment type="caution">
    <text evidence="6">The sequence shown here is derived from an EMBL/GenBank/DDBJ whole genome shotgun (WGS) entry which is preliminary data.</text>
</comment>
<dbReference type="SUPFAM" id="SSF54665">
    <property type="entry name" value="CO dehydrogenase molybdoprotein N-domain-like"/>
    <property type="match status" value="1"/>
</dbReference>
<dbReference type="PROSITE" id="PS51007">
    <property type="entry name" value="CYTC"/>
    <property type="match status" value="3"/>
</dbReference>
<dbReference type="InterPro" id="IPR000674">
    <property type="entry name" value="Ald_Oxase/Xan_DH_a/b"/>
</dbReference>
<dbReference type="InterPro" id="IPR037165">
    <property type="entry name" value="AldOxase/xan_DH_Mopterin-bd_sf"/>
</dbReference>
<dbReference type="GO" id="GO:0016491">
    <property type="term" value="F:oxidoreductase activity"/>
    <property type="evidence" value="ECO:0007669"/>
    <property type="project" value="InterPro"/>
</dbReference>
<sequence>MTGPDFSVDRRSAPPSRQQLYDAQSVLIVMRAPQAPVKPAIGQPGSRSSFVPTEADMFLVVRDDGSVVAFNGHVDLGTGIGTALAQIVAEELDVPLTRVSIVLGHTREAPNQGPTIASATIQISAVPLRHAAAQARQFLLAEAAARFNVSAEQLDVRDGVVYRRDCGAAGKGIGYGELIGGKRVELQLATDAPLKSSDTYKIVGKSAPRVDIPAKATGELSFVHDVRVPGMLHGRVVRPPYAGVAQGDFMGNSLLQVDEQSISDLPGIVKVVVIRDFVGIVAEREEVAQQAVKRLRVQWKAVEGLPSLETSEEVEAALRANPAKRRDLVIEGDVDAALAQDFARTLERTYVWPFQMHASIGPSCAVADYREGALKVWSGTQNPHSLRADLALLMGMDEAHIEIVRMEAAGCYGRNCADDVAADAALLSRTTGSPVRVQLSREDEHAWEPKGAAQLMDVRGALNAEGELAAYDFATRYPSNDAPTLALLLTGAISAQPQVFEMGDRTAVPPYDYRSMRIVCDDTPPIVRASWLRGVSALPNTFAHESFIDELAVEAGVDPVEFRLRHLTDPRAIELVKAVAEKAGWEPRNSERNAEHNAKLKDEEGDIARGRGIAYARYVHSKFPGFGAAWSAWVADVEVNRKSGELAVTRVVVGQDTGTMVNPDGVRHQIHGNVIQTTSRALKERVTFGENAVTSQEWGAYPILTFREVPVIDVVMMPRHGEPPMGAGESASLPGAAAIANALFDATGVRFRRPPFTPETIRAALADAQAEDKAARRKKRWRFGFLGALAAGAAGWLGAWSLAPHAIAPHAIAPHAIAPITPPLASAFAPELVARGKLLASLGNCAVCHTAHNGVPNAGGKPLDTPFGTVYSTNITPDGHTGIGNWSLEAFVRAMRQGISRDGHRLYPAFPYTSFQNTSDDDLKALYAYLMAQTPVRSRPPETKLAYPFSVRPLMSAWNALFLGRTTFTPSATQTAQWNRGAYLVNGLGHCGACHTPRNAFGAEKTGAAFMGGGMADGWEAPALSARSTAPVPWSEDELFSYLRNGHAPLHGVAAGPMAPVVGDLAALPDSDIRAMATYLASLNPLEPNADPAAVARQYEQASAISGAPAGLGARLFDGACAACHHTGSGPQLFGAHPSLALNTNLHSATPDNLIRVILDGIGSPARPELGTMPAYRDSFNDAQVAELVSYLRQQFAGGKPAWQDVAAKVARIRVTPPRAD</sequence>
<dbReference type="InterPro" id="IPR036909">
    <property type="entry name" value="Cyt_c-like_dom_sf"/>
</dbReference>
<dbReference type="SUPFAM" id="SSF46626">
    <property type="entry name" value="Cytochrome c"/>
    <property type="match status" value="3"/>
</dbReference>
<dbReference type="EMBL" id="SNVI01000002">
    <property type="protein sequence ID" value="TFE39472.1"/>
    <property type="molecule type" value="Genomic_DNA"/>
</dbReference>
<dbReference type="GO" id="GO:0009055">
    <property type="term" value="F:electron transfer activity"/>
    <property type="evidence" value="ECO:0007669"/>
    <property type="project" value="InterPro"/>
</dbReference>
<evidence type="ECO:0000256" key="1">
    <source>
        <dbReference type="ARBA" id="ARBA00022617"/>
    </source>
</evidence>
<evidence type="ECO:0000313" key="6">
    <source>
        <dbReference type="EMBL" id="TFE39472.1"/>
    </source>
</evidence>
<dbReference type="InterPro" id="IPR009056">
    <property type="entry name" value="Cyt_c-like_dom"/>
</dbReference>
<evidence type="ECO:0000259" key="5">
    <source>
        <dbReference type="PROSITE" id="PS51007"/>
    </source>
</evidence>
<dbReference type="Gene3D" id="1.10.760.10">
    <property type="entry name" value="Cytochrome c-like domain"/>
    <property type="match status" value="3"/>
</dbReference>
<feature type="domain" description="Cytochrome c" evidence="5">
    <location>
        <begin position="1108"/>
        <end position="1196"/>
    </location>
</feature>
<dbReference type="InterPro" id="IPR008274">
    <property type="entry name" value="AldOxase/xan_DH_MoCoBD1"/>
</dbReference>
<dbReference type="SMART" id="SM01008">
    <property type="entry name" value="Ald_Xan_dh_C"/>
    <property type="match status" value="1"/>
</dbReference>
<feature type="domain" description="Cytochrome c" evidence="5">
    <location>
        <begin position="831"/>
        <end position="934"/>
    </location>
</feature>
<dbReference type="InterPro" id="IPR036856">
    <property type="entry name" value="Ald_Oxase/Xan_DH_a/b_sf"/>
</dbReference>
<reference evidence="6 7" key="1">
    <citation type="submission" date="2019-03" db="EMBL/GenBank/DDBJ databases">
        <title>Complete Genome Sequence of Paraburkholderia dipogonis ICMP 19430T, a Nitrogen-fixing Symbiont of the South African Invasive Legume Dipogon lignosus in New Zealand.</title>
        <authorList>
            <person name="De Meyer S.E."/>
        </authorList>
    </citation>
    <scope>NUCLEOTIDE SEQUENCE [LARGE SCALE GENOMIC DNA]</scope>
    <source>
        <strain evidence="6 7">ICMP 19430</strain>
    </source>
</reference>
<evidence type="ECO:0000256" key="3">
    <source>
        <dbReference type="ARBA" id="ARBA00023004"/>
    </source>
</evidence>
<dbReference type="Proteomes" id="UP000297385">
    <property type="component" value="Unassembled WGS sequence"/>
</dbReference>
<name>A0A4Y8MPZ6_9BURK</name>
<dbReference type="Pfam" id="PF00034">
    <property type="entry name" value="Cytochrom_C"/>
    <property type="match status" value="1"/>
</dbReference>
<dbReference type="InterPro" id="IPR046867">
    <property type="entry name" value="AldOxase/xan_DH_MoCoBD2"/>
</dbReference>